<evidence type="ECO:0000313" key="1">
    <source>
        <dbReference type="EMBL" id="VDM99192.1"/>
    </source>
</evidence>
<proteinExistence type="predicted"/>
<organism evidence="3">
    <name type="scientific">Onchocerca ochengi</name>
    <name type="common">Filarial nematode worm</name>
    <dbReference type="NCBI Taxonomy" id="42157"/>
    <lineage>
        <taxon>Eukaryota</taxon>
        <taxon>Metazoa</taxon>
        <taxon>Ecdysozoa</taxon>
        <taxon>Nematoda</taxon>
        <taxon>Chromadorea</taxon>
        <taxon>Rhabditida</taxon>
        <taxon>Spirurina</taxon>
        <taxon>Spiruromorpha</taxon>
        <taxon>Filarioidea</taxon>
        <taxon>Onchocercidae</taxon>
        <taxon>Onchocerca</taxon>
    </lineage>
</organism>
<dbReference type="Proteomes" id="UP000271087">
    <property type="component" value="Unassembled WGS sequence"/>
</dbReference>
<dbReference type="AlphaFoldDB" id="A0A182EWF6"/>
<evidence type="ECO:0000313" key="2">
    <source>
        <dbReference type="Proteomes" id="UP000271087"/>
    </source>
</evidence>
<reference evidence="1 2" key="2">
    <citation type="submission" date="2018-08" db="EMBL/GenBank/DDBJ databases">
        <authorList>
            <person name="Laetsch R D."/>
            <person name="Stevens L."/>
            <person name="Kumar S."/>
            <person name="Blaxter L. M."/>
        </authorList>
    </citation>
    <scope>NUCLEOTIDE SEQUENCE [LARGE SCALE GENOMIC DNA]</scope>
</reference>
<accession>A0A182EWF6</accession>
<sequence>QFLYRAKKSATYPSFPVTVLDTNAREYRFEHFPSIMHGELGLETLIIARVEDTNIEKKRDHLFNISVSTTLVSSTPTDIEDINVADNTDVEKMIPLKTVMLKTARVEDTNVAAQKISFLYG</sequence>
<evidence type="ECO:0000313" key="3">
    <source>
        <dbReference type="WBParaSite" id="nOo.2.0.1.t12502-RA"/>
    </source>
</evidence>
<reference evidence="3" key="1">
    <citation type="submission" date="2016-06" db="UniProtKB">
        <authorList>
            <consortium name="WormBaseParasite"/>
        </authorList>
    </citation>
    <scope>IDENTIFICATION</scope>
</reference>
<keyword evidence="2" id="KW-1185">Reference proteome</keyword>
<dbReference type="EMBL" id="UYRW01010863">
    <property type="protein sequence ID" value="VDM99192.1"/>
    <property type="molecule type" value="Genomic_DNA"/>
</dbReference>
<name>A0A182EWF6_ONCOC</name>
<dbReference type="WBParaSite" id="nOo.2.0.1.t12502-RA">
    <property type="protein sequence ID" value="nOo.2.0.1.t12502-RA"/>
    <property type="gene ID" value="nOo.2.0.1.g12502"/>
</dbReference>
<protein>
    <submittedName>
        <fullName evidence="3">Cadherin domain-containing protein</fullName>
    </submittedName>
</protein>
<gene>
    <name evidence="1" type="ORF">NOO_LOCUS12502</name>
</gene>